<dbReference type="AlphaFoldDB" id="Q9M1L3"/>
<name>Q9M1L3_ARATH</name>
<organism evidence="1">
    <name type="scientific">Arabidopsis thaliana</name>
    <name type="common">Mouse-ear cress</name>
    <dbReference type="NCBI Taxonomy" id="3702"/>
    <lineage>
        <taxon>Eukaryota</taxon>
        <taxon>Viridiplantae</taxon>
        <taxon>Streptophyta</taxon>
        <taxon>Embryophyta</taxon>
        <taxon>Tracheophyta</taxon>
        <taxon>Spermatophyta</taxon>
        <taxon>Magnoliopsida</taxon>
        <taxon>eudicotyledons</taxon>
        <taxon>Gunneridae</taxon>
        <taxon>Pentapetalae</taxon>
        <taxon>rosids</taxon>
        <taxon>malvids</taxon>
        <taxon>Brassicales</taxon>
        <taxon>Brassicaceae</taxon>
        <taxon>Camelineae</taxon>
        <taxon>Arabidopsis</taxon>
    </lineage>
</organism>
<dbReference type="PIR" id="T47350">
    <property type="entry name" value="T47350"/>
</dbReference>
<gene>
    <name evidence="1" type="primary">F18P9_80</name>
</gene>
<proteinExistence type="predicted"/>
<dbReference type="EMBL" id="AL138654">
    <property type="protein sequence ID" value="CAB86679.1"/>
    <property type="molecule type" value="Genomic_DNA"/>
</dbReference>
<evidence type="ECO:0000313" key="1">
    <source>
        <dbReference type="EMBL" id="CAB86679.1"/>
    </source>
</evidence>
<reference evidence="1" key="3">
    <citation type="submission" date="2000-04" db="EMBL/GenBank/DDBJ databases">
        <authorList>
            <person name="EU Arabidopsis sequencing project"/>
        </authorList>
    </citation>
    <scope>NUCLEOTIDE SEQUENCE</scope>
</reference>
<reference key="1">
    <citation type="journal article" date="2000" name="Nature">
        <title>Sequence and analysis of chromosome 3 of the plant Arabidopsis thaliana.</title>
        <authorList>
            <consortium name="European Union Chromosome 3 Arabidopsis Sequencing Consortium"/>
            <consortium name="Institute for Genomic Research"/>
            <consortium name="Kazusa DNA Research Institute"/>
            <person name="Salanoubat M."/>
            <person name="Lemcke K."/>
            <person name="Rieger M."/>
            <person name="Ansorge W."/>
            <person name="Unseld M."/>
            <person name="Fartmann B."/>
            <person name="Valle G."/>
            <person name="Blocker H."/>
            <person name="Perez-Alonso M."/>
            <person name="Obermaier B."/>
            <person name="Delseny M."/>
            <person name="Boutry M."/>
            <person name="Grivell L.A."/>
            <person name="Mache R."/>
            <person name="Puigdomenech P."/>
            <person name="De Simone V."/>
            <person name="Choisne N."/>
            <person name="Artiguenave F."/>
            <person name="Robert C."/>
            <person name="Brottier P."/>
            <person name="Wincker P."/>
            <person name="Cattolico L."/>
            <person name="Weissenbach J."/>
            <person name="Saurin W."/>
            <person name="Quetier F."/>
            <person name="Schafer M."/>
            <person name="Muller-Auer S."/>
            <person name="Gabel C."/>
            <person name="Fuchs M."/>
            <person name="Benes V."/>
            <person name="Wurmbach E."/>
            <person name="Drzonek H."/>
            <person name="Erfle H."/>
            <person name="Jordan N."/>
            <person name="Bangert S."/>
            <person name="Wiedelmann R."/>
            <person name="Kranz H."/>
            <person name="Voss H."/>
            <person name="Holland R."/>
            <person name="Brandt P."/>
            <person name="Nyakatura G."/>
            <person name="Vezzi A."/>
            <person name="D'Angelo M."/>
            <person name="Pallavicini A."/>
            <person name="Toppo S."/>
            <person name="Simionati B."/>
            <person name="Conrad A."/>
            <person name="Hornischer K."/>
            <person name="Kauer G."/>
            <person name="Lohnert T.H."/>
            <person name="Nordsiek G."/>
            <person name="Reichelt J."/>
            <person name="Scharfe M."/>
            <person name="Schon O."/>
            <person name="Bargues M."/>
            <person name="Terol J."/>
            <person name="Climent J."/>
            <person name="Navarro P."/>
            <person name="Collado C."/>
            <person name="Perez-Perez A."/>
            <person name="Ottenwalder B."/>
            <person name="Duchemin D."/>
            <person name="Cooke R."/>
            <person name="Laudie M."/>
            <person name="Berger-Llauro C."/>
            <person name="Purnelle B."/>
            <person name="Masuy D."/>
            <person name="de Haan M."/>
            <person name="Maarse A.C."/>
            <person name="Alcaraz J.P."/>
            <person name="Cottet A."/>
            <person name="Casacuberta E."/>
            <person name="Monfort A."/>
            <person name="Argiriou A."/>
            <person name="flores M."/>
            <person name="Liguori R."/>
            <person name="Vitale D."/>
            <person name="Mannhaupt G."/>
            <person name="Haase D."/>
            <person name="Schoof H."/>
            <person name="Rudd S."/>
            <person name="Zaccaria P."/>
            <person name="Mewes H.W."/>
            <person name="Mayer K.F."/>
            <person name="Kaul S."/>
            <person name="Town C.D."/>
            <person name="Koo H.L."/>
            <person name="Tallon L.J."/>
            <person name="Jenkins J."/>
            <person name="Rooney T."/>
            <person name="Rizzo M."/>
            <person name="Walts A."/>
            <person name="Utterback T."/>
            <person name="Fujii C.Y."/>
            <person name="Shea T.P."/>
            <person name="Creasy T.H."/>
            <person name="Haas B."/>
            <person name="Maiti R."/>
            <person name="Wu D."/>
            <person name="Peterson J."/>
            <person name="Van Aken S."/>
            <person name="Pai G."/>
            <person name="Militscher J."/>
            <person name="Sellers P."/>
            <person name="Gill J.E."/>
            <person name="Feldblyum T.V."/>
            <person name="Preuss D."/>
            <person name="Lin X."/>
            <person name="Nierman W.C."/>
            <person name="Salzberg S.L."/>
            <person name="White O."/>
            <person name="Venter J.C."/>
            <person name="Fraser C.M."/>
            <person name="Kaneko T."/>
            <person name="Nakamura Y."/>
            <person name="Sato S."/>
            <person name="Kato T."/>
            <person name="Asamizu E."/>
            <person name="Sasamoto S."/>
            <person name="Kimura T."/>
            <person name="Idesawa K."/>
            <person name="Kawashima K."/>
            <person name="Kishida Y."/>
            <person name="Kiyokawa C."/>
            <person name="Kohara M."/>
            <person name="Matsumoto M."/>
            <person name="Matsuno A."/>
            <person name="Muraki A."/>
            <person name="Nakayama S."/>
            <person name="Nakazaki N."/>
            <person name="Shinpo S."/>
            <person name="Takeuchi C."/>
            <person name="Wada T."/>
            <person name="Watanabe A."/>
            <person name="Yamada M."/>
            <person name="Yasuda M."/>
            <person name="Tabata S."/>
        </authorList>
    </citation>
    <scope>NUCLEOTIDE SEQUENCE [LARGE SCALE GENOMIC DNA]</scope>
    <source>
        <strain>cv. Columbia</strain>
    </source>
</reference>
<protein>
    <submittedName>
        <fullName evidence="1">Uncharacterized protein F18P9_80</fullName>
    </submittedName>
</protein>
<sequence>MDLEFPNRLISAGEEPLGERANVYNKMKTLHGIIDSLEDNEIQLIRDSPLGGLLKFPNKPAWSVTSGLYFLVRQLDINKSNEIWVVYAGTPGTAGKEIPFYSTLFGLESDVTVARVITMLKKKVTDDPSLRIQYVVLALDK</sequence>
<reference evidence="1" key="2">
    <citation type="submission" date="2000-02" db="EMBL/GenBank/DDBJ databases">
        <authorList>
            <person name="Nyakatura G."/>
            <person name="Fartmann B."/>
            <person name="Dauner D."/>
            <person name="Sterr W."/>
            <person name="Holland R."/>
            <person name="Weichselgartner M."/>
            <person name="Mewes H.W."/>
            <person name="Rudd S."/>
            <person name="Lemcke K."/>
            <person name="Mayer K.F.X."/>
            <person name="Quetier F."/>
            <person name="Salanoubat M."/>
        </authorList>
    </citation>
    <scope>NUCLEOTIDE SEQUENCE</scope>
</reference>
<accession>Q9M1L3</accession>